<dbReference type="GO" id="GO:0009435">
    <property type="term" value="P:NAD+ biosynthetic process"/>
    <property type="evidence" value="ECO:0007669"/>
    <property type="project" value="UniProtKB-UniRule"/>
</dbReference>
<name>A0A5K8A7U7_9BACT</name>
<feature type="domain" description="NAD/GMP synthase" evidence="11">
    <location>
        <begin position="31"/>
        <end position="105"/>
    </location>
</feature>
<dbReference type="PANTHER" id="PTHR23090:SF9">
    <property type="entry name" value="GLUTAMINE-DEPENDENT NAD(+) SYNTHETASE"/>
    <property type="match status" value="1"/>
</dbReference>
<evidence type="ECO:0000256" key="4">
    <source>
        <dbReference type="ARBA" id="ARBA00022741"/>
    </source>
</evidence>
<dbReference type="NCBIfam" id="TIGR00552">
    <property type="entry name" value="nadE"/>
    <property type="match status" value="1"/>
</dbReference>
<feature type="binding site" evidence="8">
    <location>
        <position position="202"/>
    </location>
    <ligand>
        <name>Mg(2+)</name>
        <dbReference type="ChEBI" id="CHEBI:18420"/>
    </ligand>
</feature>
<keyword evidence="7 8" id="KW-0520">NAD</keyword>
<gene>
    <name evidence="12" type="primary">nadE_1</name>
    <name evidence="8" type="synonym">nadE</name>
    <name evidence="12" type="ORF">DSCOOX_17770</name>
</gene>
<comment type="function">
    <text evidence="8">Catalyzes the ATP-dependent amidation of deamido-NAD to form NAD. Uses ammonia as a nitrogen source.</text>
</comment>
<evidence type="ECO:0000256" key="7">
    <source>
        <dbReference type="ARBA" id="ARBA00023027"/>
    </source>
</evidence>
<feature type="binding site" evidence="8">
    <location>
        <position position="47"/>
    </location>
    <ligand>
        <name>Mg(2+)</name>
        <dbReference type="ChEBI" id="CHEBI:18420"/>
    </ligand>
</feature>
<dbReference type="Proteomes" id="UP000422108">
    <property type="component" value="Chromosome"/>
</dbReference>
<dbReference type="InterPro" id="IPR022926">
    <property type="entry name" value="NH(3)-dep_NAD(+)_synth"/>
</dbReference>
<keyword evidence="2 8" id="KW-0436">Ligase</keyword>
<comment type="catalytic activity">
    <reaction evidence="8 10">
        <text>deamido-NAD(+) + NH4(+) + ATP = AMP + diphosphate + NAD(+) + H(+)</text>
        <dbReference type="Rhea" id="RHEA:21188"/>
        <dbReference type="ChEBI" id="CHEBI:15378"/>
        <dbReference type="ChEBI" id="CHEBI:28938"/>
        <dbReference type="ChEBI" id="CHEBI:30616"/>
        <dbReference type="ChEBI" id="CHEBI:33019"/>
        <dbReference type="ChEBI" id="CHEBI:57540"/>
        <dbReference type="ChEBI" id="CHEBI:58437"/>
        <dbReference type="ChEBI" id="CHEBI:456215"/>
        <dbReference type="EC" id="6.3.1.5"/>
    </reaction>
</comment>
<dbReference type="Pfam" id="PF02540">
    <property type="entry name" value="NAD_synthase"/>
    <property type="match status" value="2"/>
</dbReference>
<evidence type="ECO:0000256" key="9">
    <source>
        <dbReference type="RuleBase" id="RU003811"/>
    </source>
</evidence>
<dbReference type="AlphaFoldDB" id="A0A5K8A7U7"/>
<dbReference type="GO" id="GO:0046872">
    <property type="term" value="F:metal ion binding"/>
    <property type="evidence" value="ECO:0007669"/>
    <property type="project" value="UniProtKB-KW"/>
</dbReference>
<dbReference type="HAMAP" id="MF_00193">
    <property type="entry name" value="NadE_ammonia_dep"/>
    <property type="match status" value="1"/>
</dbReference>
<feature type="binding site" evidence="8">
    <location>
        <position position="217"/>
    </location>
    <ligand>
        <name>deamido-NAD(+)</name>
        <dbReference type="ChEBI" id="CHEBI:58437"/>
        <note>ligand shared between two neighboring subunits</note>
    </ligand>
</feature>
<comment type="subunit">
    <text evidence="8">Homodimer.</text>
</comment>
<evidence type="ECO:0000313" key="12">
    <source>
        <dbReference type="EMBL" id="BBO88597.1"/>
    </source>
</evidence>
<dbReference type="EC" id="6.3.1.5" evidence="8 10"/>
<evidence type="ECO:0000256" key="6">
    <source>
        <dbReference type="ARBA" id="ARBA00022842"/>
    </source>
</evidence>
<keyword evidence="5 8" id="KW-0067">ATP-binding</keyword>
<feature type="binding site" evidence="8">
    <location>
        <position position="197"/>
    </location>
    <ligand>
        <name>ATP</name>
        <dbReference type="ChEBI" id="CHEBI:30616"/>
    </ligand>
</feature>
<evidence type="ECO:0000313" key="13">
    <source>
        <dbReference type="Proteomes" id="UP000422108"/>
    </source>
</evidence>
<feature type="binding site" description="in other chain" evidence="8">
    <location>
        <position position="177"/>
    </location>
    <ligand>
        <name>deamido-NAD(+)</name>
        <dbReference type="ChEBI" id="CHEBI:58437"/>
        <note>ligand shared between two neighboring subunits</note>
    </ligand>
</feature>
<dbReference type="SUPFAM" id="SSF52402">
    <property type="entry name" value="Adenine nucleotide alpha hydrolases-like"/>
    <property type="match status" value="1"/>
</dbReference>
<evidence type="ECO:0000256" key="10">
    <source>
        <dbReference type="RuleBase" id="RU003812"/>
    </source>
</evidence>
<sequence>MTQPFSKDILAIDAGKEADKIGNQIRTLLTRKLKRRGLVVALSGGIDSSVSVGLAAKALGPERVVALLMPERHSSDDTLDLSKSVAETFGVKWFHEDISGVLEAVGFYRRYDDAVRKAIPEYGDGWKSKIVIPNVMESKGFNLFSIVAQQPDGTQVQKRLPLEAYLEIVAATNFKQRTRKMFEYYYADGFNYAVVGTPNRLEYDQGFFVKLGDGAADIKPIAHLYKSQVYQMAAFLGVPEKIRNRPPTTDTYSMPQGQDEFYFSLPYDRMDLCLYGKNNGYAPTDIADTLGLTPEQVQRVYDDIDTKRVTTRYLHLSPQLIEDVPEIE</sequence>
<dbReference type="InterPro" id="IPR003694">
    <property type="entry name" value="NAD_synthase"/>
</dbReference>
<dbReference type="GO" id="GO:0004359">
    <property type="term" value="F:glutaminase activity"/>
    <property type="evidence" value="ECO:0007669"/>
    <property type="project" value="InterPro"/>
</dbReference>
<dbReference type="GO" id="GO:0003952">
    <property type="term" value="F:NAD+ synthase (glutamine-hydrolyzing) activity"/>
    <property type="evidence" value="ECO:0007669"/>
    <property type="project" value="InterPro"/>
</dbReference>
<comment type="caution">
    <text evidence="8">Lacks conserved residue(s) required for the propagation of feature annotation.</text>
</comment>
<evidence type="ECO:0000259" key="11">
    <source>
        <dbReference type="Pfam" id="PF02540"/>
    </source>
</evidence>
<dbReference type="GO" id="GO:0005524">
    <property type="term" value="F:ATP binding"/>
    <property type="evidence" value="ECO:0007669"/>
    <property type="project" value="UniProtKB-UniRule"/>
</dbReference>
<reference evidence="12 13" key="1">
    <citation type="submission" date="2019-11" db="EMBL/GenBank/DDBJ databases">
        <title>Comparative genomics of hydrocarbon-degrading Desulfosarcina strains.</title>
        <authorList>
            <person name="Watanabe M."/>
            <person name="Kojima H."/>
            <person name="Fukui M."/>
        </authorList>
    </citation>
    <scope>NUCLEOTIDE SEQUENCE [LARGE SCALE GENOMIC DNA]</scope>
    <source>
        <strain evidence="13">oXyS1</strain>
    </source>
</reference>
<feature type="domain" description="NAD/GMP synthase" evidence="11">
    <location>
        <begin position="158"/>
        <end position="304"/>
    </location>
</feature>
<protein>
    <recommendedName>
        <fullName evidence="8 10">NH(3)-dependent NAD(+) synthetase</fullName>
        <ecNumber evidence="8 10">6.3.1.5</ecNumber>
    </recommendedName>
</protein>
<comment type="pathway">
    <text evidence="8">Cofactor biosynthesis; NAD(+) biosynthesis; NAD(+) from deamido-NAD(+) (ammonia route): step 1/1.</text>
</comment>
<accession>A0A5K8A7U7</accession>
<evidence type="ECO:0000256" key="2">
    <source>
        <dbReference type="ARBA" id="ARBA00022598"/>
    </source>
</evidence>
<dbReference type="Gene3D" id="3.40.50.620">
    <property type="entry name" value="HUPs"/>
    <property type="match status" value="1"/>
</dbReference>
<dbReference type="EMBL" id="AP021879">
    <property type="protein sequence ID" value="BBO88597.1"/>
    <property type="molecule type" value="Genomic_DNA"/>
</dbReference>
<feature type="binding site" description="in other chain" evidence="8">
    <location>
        <position position="210"/>
    </location>
    <ligand>
        <name>deamido-NAD(+)</name>
        <dbReference type="ChEBI" id="CHEBI:58437"/>
        <note>ligand shared between two neighboring subunits</note>
    </ligand>
</feature>
<feature type="binding site" evidence="8">
    <location>
        <position position="248"/>
    </location>
    <ligand>
        <name>ATP</name>
        <dbReference type="ChEBI" id="CHEBI:30616"/>
    </ligand>
</feature>
<evidence type="ECO:0000256" key="5">
    <source>
        <dbReference type="ARBA" id="ARBA00022840"/>
    </source>
</evidence>
<dbReference type="NCBIfam" id="NF002048">
    <property type="entry name" value="PRK00876.1"/>
    <property type="match status" value="1"/>
</dbReference>
<dbReference type="PANTHER" id="PTHR23090">
    <property type="entry name" value="NH 3 /GLUTAMINE-DEPENDENT NAD + SYNTHETASE"/>
    <property type="match status" value="1"/>
</dbReference>
<keyword evidence="6 8" id="KW-0460">Magnesium</keyword>
<keyword evidence="3 8" id="KW-0479">Metal-binding</keyword>
<dbReference type="UniPathway" id="UPA00253">
    <property type="reaction ID" value="UER00333"/>
</dbReference>
<dbReference type="GO" id="GO:0008795">
    <property type="term" value="F:NAD+ synthase activity"/>
    <property type="evidence" value="ECO:0007669"/>
    <property type="project" value="UniProtKB-UniRule"/>
</dbReference>
<proteinExistence type="inferred from homology"/>
<evidence type="ECO:0000256" key="8">
    <source>
        <dbReference type="HAMAP-Rule" id="MF_00193"/>
    </source>
</evidence>
<evidence type="ECO:0000256" key="3">
    <source>
        <dbReference type="ARBA" id="ARBA00022723"/>
    </source>
</evidence>
<organism evidence="12 13">
    <name type="scientific">Desulfosarcina ovata subsp. ovata</name>
    <dbReference type="NCBI Taxonomy" id="2752305"/>
    <lineage>
        <taxon>Bacteria</taxon>
        <taxon>Pseudomonadati</taxon>
        <taxon>Thermodesulfobacteriota</taxon>
        <taxon>Desulfobacteria</taxon>
        <taxon>Desulfobacterales</taxon>
        <taxon>Desulfosarcinaceae</taxon>
        <taxon>Desulfosarcina</taxon>
    </lineage>
</organism>
<feature type="binding site" evidence="8">
    <location>
        <begin position="41"/>
        <end position="48"/>
    </location>
    <ligand>
        <name>ATP</name>
        <dbReference type="ChEBI" id="CHEBI:30616"/>
    </ligand>
</feature>
<evidence type="ECO:0000256" key="1">
    <source>
        <dbReference type="ARBA" id="ARBA00005859"/>
    </source>
</evidence>
<keyword evidence="13" id="KW-1185">Reference proteome</keyword>
<dbReference type="InterPro" id="IPR014729">
    <property type="entry name" value="Rossmann-like_a/b/a_fold"/>
</dbReference>
<dbReference type="RefSeq" id="WP_197743298.1">
    <property type="nucleotide sequence ID" value="NZ_AP021879.1"/>
</dbReference>
<dbReference type="GO" id="GO:0005737">
    <property type="term" value="C:cytoplasm"/>
    <property type="evidence" value="ECO:0007669"/>
    <property type="project" value="InterPro"/>
</dbReference>
<dbReference type="InterPro" id="IPR022310">
    <property type="entry name" value="NAD/GMP_synthase"/>
</dbReference>
<keyword evidence="4 8" id="KW-0547">Nucleotide-binding</keyword>
<dbReference type="CDD" id="cd00553">
    <property type="entry name" value="NAD_synthase"/>
    <property type="match status" value="1"/>
</dbReference>
<feature type="binding site" evidence="8">
    <location>
        <position position="226"/>
    </location>
    <ligand>
        <name>ATP</name>
        <dbReference type="ChEBI" id="CHEBI:30616"/>
    </ligand>
</feature>
<comment type="similarity">
    <text evidence="1 8 9">Belongs to the NAD synthetase family.</text>
</comment>